<proteinExistence type="predicted"/>
<organism evidence="1 2">
    <name type="scientific">Pterulicium gracile</name>
    <dbReference type="NCBI Taxonomy" id="1884261"/>
    <lineage>
        <taxon>Eukaryota</taxon>
        <taxon>Fungi</taxon>
        <taxon>Dikarya</taxon>
        <taxon>Basidiomycota</taxon>
        <taxon>Agaricomycotina</taxon>
        <taxon>Agaricomycetes</taxon>
        <taxon>Agaricomycetidae</taxon>
        <taxon>Agaricales</taxon>
        <taxon>Pleurotineae</taxon>
        <taxon>Pterulaceae</taxon>
        <taxon>Pterulicium</taxon>
    </lineage>
</organism>
<feature type="non-terminal residue" evidence="1">
    <location>
        <position position="1"/>
    </location>
</feature>
<name>A0A5C3QDR1_9AGAR</name>
<keyword evidence="2" id="KW-1185">Reference proteome</keyword>
<dbReference type="OrthoDB" id="3024795at2759"/>
<dbReference type="EMBL" id="ML178830">
    <property type="protein sequence ID" value="TFL00215.1"/>
    <property type="molecule type" value="Genomic_DNA"/>
</dbReference>
<accession>A0A5C3QDR1</accession>
<protein>
    <submittedName>
        <fullName evidence="1">Uncharacterized protein</fullName>
    </submittedName>
</protein>
<dbReference type="Proteomes" id="UP000305067">
    <property type="component" value="Unassembled WGS sequence"/>
</dbReference>
<reference evidence="1 2" key="1">
    <citation type="journal article" date="2019" name="Nat. Ecol. Evol.">
        <title>Megaphylogeny resolves global patterns of mushroom evolution.</title>
        <authorList>
            <person name="Varga T."/>
            <person name="Krizsan K."/>
            <person name="Foldi C."/>
            <person name="Dima B."/>
            <person name="Sanchez-Garcia M."/>
            <person name="Sanchez-Ramirez S."/>
            <person name="Szollosi G.J."/>
            <person name="Szarkandi J.G."/>
            <person name="Papp V."/>
            <person name="Albert L."/>
            <person name="Andreopoulos W."/>
            <person name="Angelini C."/>
            <person name="Antonin V."/>
            <person name="Barry K.W."/>
            <person name="Bougher N.L."/>
            <person name="Buchanan P."/>
            <person name="Buyck B."/>
            <person name="Bense V."/>
            <person name="Catcheside P."/>
            <person name="Chovatia M."/>
            <person name="Cooper J."/>
            <person name="Damon W."/>
            <person name="Desjardin D."/>
            <person name="Finy P."/>
            <person name="Geml J."/>
            <person name="Haridas S."/>
            <person name="Hughes K."/>
            <person name="Justo A."/>
            <person name="Karasinski D."/>
            <person name="Kautmanova I."/>
            <person name="Kiss B."/>
            <person name="Kocsube S."/>
            <person name="Kotiranta H."/>
            <person name="LaButti K.M."/>
            <person name="Lechner B.E."/>
            <person name="Liimatainen K."/>
            <person name="Lipzen A."/>
            <person name="Lukacs Z."/>
            <person name="Mihaltcheva S."/>
            <person name="Morgado L.N."/>
            <person name="Niskanen T."/>
            <person name="Noordeloos M.E."/>
            <person name="Ohm R.A."/>
            <person name="Ortiz-Santana B."/>
            <person name="Ovrebo C."/>
            <person name="Racz N."/>
            <person name="Riley R."/>
            <person name="Savchenko A."/>
            <person name="Shiryaev A."/>
            <person name="Soop K."/>
            <person name="Spirin V."/>
            <person name="Szebenyi C."/>
            <person name="Tomsovsky M."/>
            <person name="Tulloss R.E."/>
            <person name="Uehling J."/>
            <person name="Grigoriev I.V."/>
            <person name="Vagvolgyi C."/>
            <person name="Papp T."/>
            <person name="Martin F.M."/>
            <person name="Miettinen O."/>
            <person name="Hibbett D.S."/>
            <person name="Nagy L.G."/>
        </authorList>
    </citation>
    <scope>NUCLEOTIDE SEQUENCE [LARGE SCALE GENOMIC DNA]</scope>
    <source>
        <strain evidence="1 2">CBS 309.79</strain>
    </source>
</reference>
<gene>
    <name evidence="1" type="ORF">BDV98DRAFT_486901</name>
</gene>
<feature type="non-terminal residue" evidence="1">
    <location>
        <position position="75"/>
    </location>
</feature>
<evidence type="ECO:0000313" key="2">
    <source>
        <dbReference type="Proteomes" id="UP000305067"/>
    </source>
</evidence>
<evidence type="ECO:0000313" key="1">
    <source>
        <dbReference type="EMBL" id="TFL00215.1"/>
    </source>
</evidence>
<sequence length="75" mass="8437">ITLVDKEFNEIGTPLLYETIVLWTSCQAQALEHSLRKKLSRRAFVRALRIEGGFANSLKAICQGMLNLEDIALSM</sequence>
<dbReference type="AlphaFoldDB" id="A0A5C3QDR1"/>